<comment type="caution">
    <text evidence="7">The sequence shown here is derived from an EMBL/GenBank/DDBJ whole genome shotgun (WGS) entry which is preliminary data.</text>
</comment>
<accession>A0ABV8QTG6</accession>
<keyword evidence="5" id="KW-0732">Signal</keyword>
<feature type="chain" id="PRO_5045731047" evidence="5">
    <location>
        <begin position="19"/>
        <end position="181"/>
    </location>
</feature>
<dbReference type="EMBL" id="JBHSCZ010000002">
    <property type="protein sequence ID" value="MFC4263476.1"/>
    <property type="molecule type" value="Genomic_DNA"/>
</dbReference>
<evidence type="ECO:0000259" key="6">
    <source>
        <dbReference type="PROSITE" id="PS51935"/>
    </source>
</evidence>
<keyword evidence="3" id="KW-0378">Hydrolase</keyword>
<dbReference type="Pfam" id="PF00877">
    <property type="entry name" value="NLPC_P60"/>
    <property type="match status" value="1"/>
</dbReference>
<proteinExistence type="inferred from homology"/>
<keyword evidence="4" id="KW-0788">Thiol protease</keyword>
<keyword evidence="2" id="KW-0645">Protease</keyword>
<dbReference type="Gene3D" id="3.90.1720.10">
    <property type="entry name" value="endopeptidase domain like (from Nostoc punctiforme)"/>
    <property type="match status" value="1"/>
</dbReference>
<keyword evidence="8" id="KW-1185">Reference proteome</keyword>
<feature type="signal peptide" evidence="5">
    <location>
        <begin position="1"/>
        <end position="18"/>
    </location>
</feature>
<reference evidence="8" key="1">
    <citation type="journal article" date="2019" name="Int. J. Syst. Evol. Microbiol.">
        <title>The Global Catalogue of Microorganisms (GCM) 10K type strain sequencing project: providing services to taxonomists for standard genome sequencing and annotation.</title>
        <authorList>
            <consortium name="The Broad Institute Genomics Platform"/>
            <consortium name="The Broad Institute Genome Sequencing Center for Infectious Disease"/>
            <person name="Wu L."/>
            <person name="Ma J."/>
        </authorList>
    </citation>
    <scope>NUCLEOTIDE SEQUENCE [LARGE SCALE GENOMIC DNA]</scope>
    <source>
        <strain evidence="8">CECT 8289</strain>
    </source>
</reference>
<sequence>MNGKVFFIVCFVSFFLLACGSSKKLSKATEVTKSTSVVMNPKAKTFKQLIVLNRNELVAFAKTLLGTPYKYGSANPKNGLDCSGFIQYVFTHFNVKTPRTSVDFTNEGATIFYEDAQPGDLILFTGSDNSTGIVGHMGIITAGGKVPQFIHSTSGKNVGVIINNFTGYYKTHFVKVIRIIQ</sequence>
<evidence type="ECO:0000256" key="3">
    <source>
        <dbReference type="ARBA" id="ARBA00022801"/>
    </source>
</evidence>
<organism evidence="7 8">
    <name type="scientific">Ferruginibacter yonginensis</name>
    <dbReference type="NCBI Taxonomy" id="1310416"/>
    <lineage>
        <taxon>Bacteria</taxon>
        <taxon>Pseudomonadati</taxon>
        <taxon>Bacteroidota</taxon>
        <taxon>Chitinophagia</taxon>
        <taxon>Chitinophagales</taxon>
        <taxon>Chitinophagaceae</taxon>
        <taxon>Ferruginibacter</taxon>
    </lineage>
</organism>
<feature type="domain" description="NlpC/P60" evidence="6">
    <location>
        <begin position="51"/>
        <end position="180"/>
    </location>
</feature>
<protein>
    <submittedName>
        <fullName evidence="7">C40 family peptidase</fullName>
    </submittedName>
</protein>
<dbReference type="PROSITE" id="PS51935">
    <property type="entry name" value="NLPC_P60"/>
    <property type="match status" value="1"/>
</dbReference>
<dbReference type="SUPFAM" id="SSF54001">
    <property type="entry name" value="Cysteine proteinases"/>
    <property type="match status" value="1"/>
</dbReference>
<evidence type="ECO:0000313" key="7">
    <source>
        <dbReference type="EMBL" id="MFC4263476.1"/>
    </source>
</evidence>
<evidence type="ECO:0000256" key="2">
    <source>
        <dbReference type="ARBA" id="ARBA00022670"/>
    </source>
</evidence>
<evidence type="ECO:0000256" key="4">
    <source>
        <dbReference type="ARBA" id="ARBA00022807"/>
    </source>
</evidence>
<dbReference type="InterPro" id="IPR051202">
    <property type="entry name" value="Peptidase_C40"/>
</dbReference>
<dbReference type="PANTHER" id="PTHR47053:SF1">
    <property type="entry name" value="MUREIN DD-ENDOPEPTIDASE MEPH-RELATED"/>
    <property type="match status" value="1"/>
</dbReference>
<dbReference type="InterPro" id="IPR038765">
    <property type="entry name" value="Papain-like_cys_pep_sf"/>
</dbReference>
<evidence type="ECO:0000256" key="1">
    <source>
        <dbReference type="ARBA" id="ARBA00007074"/>
    </source>
</evidence>
<dbReference type="PANTHER" id="PTHR47053">
    <property type="entry name" value="MUREIN DD-ENDOPEPTIDASE MEPH-RELATED"/>
    <property type="match status" value="1"/>
</dbReference>
<comment type="similarity">
    <text evidence="1">Belongs to the peptidase C40 family.</text>
</comment>
<dbReference type="PROSITE" id="PS51257">
    <property type="entry name" value="PROKAR_LIPOPROTEIN"/>
    <property type="match status" value="1"/>
</dbReference>
<dbReference type="Proteomes" id="UP001595907">
    <property type="component" value="Unassembled WGS sequence"/>
</dbReference>
<dbReference type="RefSeq" id="WP_379710086.1">
    <property type="nucleotide sequence ID" value="NZ_JBHSCZ010000002.1"/>
</dbReference>
<evidence type="ECO:0000256" key="5">
    <source>
        <dbReference type="SAM" id="SignalP"/>
    </source>
</evidence>
<gene>
    <name evidence="7" type="ORF">ACFOWM_11330</name>
</gene>
<name>A0ABV8QTG6_9BACT</name>
<evidence type="ECO:0000313" key="8">
    <source>
        <dbReference type="Proteomes" id="UP001595907"/>
    </source>
</evidence>
<dbReference type="InterPro" id="IPR000064">
    <property type="entry name" value="NLP_P60_dom"/>
</dbReference>